<accession>A0A511JQZ0</accession>
<protein>
    <submittedName>
        <fullName evidence="1">Uncharacterized protein</fullName>
    </submittedName>
</protein>
<dbReference type="Proteomes" id="UP000321049">
    <property type="component" value="Unassembled WGS sequence"/>
</dbReference>
<name>A0A511JQZ0_9CELL</name>
<evidence type="ECO:0000313" key="1">
    <source>
        <dbReference type="EMBL" id="GEM00462.1"/>
    </source>
</evidence>
<dbReference type="EMBL" id="BJWH01000045">
    <property type="protein sequence ID" value="GEM00462.1"/>
    <property type="molecule type" value="Genomic_DNA"/>
</dbReference>
<proteinExistence type="predicted"/>
<gene>
    <name evidence="1" type="ORF">CTE05_40080</name>
</gene>
<evidence type="ECO:0000313" key="2">
    <source>
        <dbReference type="Proteomes" id="UP000321049"/>
    </source>
</evidence>
<reference evidence="1 2" key="1">
    <citation type="submission" date="2019-07" db="EMBL/GenBank/DDBJ databases">
        <title>Whole genome shotgun sequence of Cellulomonas terrae NBRC 100819.</title>
        <authorList>
            <person name="Hosoyama A."/>
            <person name="Uohara A."/>
            <person name="Ohji S."/>
            <person name="Ichikawa N."/>
        </authorList>
    </citation>
    <scope>NUCLEOTIDE SEQUENCE [LARGE SCALE GENOMIC DNA]</scope>
    <source>
        <strain evidence="1 2">NBRC 100819</strain>
    </source>
</reference>
<comment type="caution">
    <text evidence="1">The sequence shown here is derived from an EMBL/GenBank/DDBJ whole genome shotgun (WGS) entry which is preliminary data.</text>
</comment>
<dbReference type="AlphaFoldDB" id="A0A511JQZ0"/>
<sequence>MALMGHDNIHAATGAVDHRGWLAIAFAVTTTIPEPDPGFVPSRPPASDVLGTGRFAARRKTVAVVRLHEQRESTAGTARLAARSCGRSDVDAVDLLALSTGPRSDARARSSPSGAGVLLMARCIDRREDAIVRAVLAIGYAETP</sequence>
<keyword evidence="2" id="KW-1185">Reference proteome</keyword>
<organism evidence="1 2">
    <name type="scientific">Cellulomonas terrae</name>
    <dbReference type="NCBI Taxonomy" id="311234"/>
    <lineage>
        <taxon>Bacteria</taxon>
        <taxon>Bacillati</taxon>
        <taxon>Actinomycetota</taxon>
        <taxon>Actinomycetes</taxon>
        <taxon>Micrococcales</taxon>
        <taxon>Cellulomonadaceae</taxon>
        <taxon>Cellulomonas</taxon>
    </lineage>
</organism>